<protein>
    <submittedName>
        <fullName evidence="2">Uncharacterized protein</fullName>
    </submittedName>
</protein>
<dbReference type="Proteomes" id="UP001432014">
    <property type="component" value="Chromosome"/>
</dbReference>
<keyword evidence="4" id="KW-1185">Reference proteome</keyword>
<dbReference type="EMBL" id="CP108482">
    <property type="protein sequence ID" value="WUS61313.1"/>
    <property type="molecule type" value="Genomic_DNA"/>
</dbReference>
<dbReference type="RefSeq" id="WP_329492651.1">
    <property type="nucleotide sequence ID" value="NZ_CP108460.1"/>
</dbReference>
<sequence>MPVTISQLPAAGPQDGQLPAAGDSTWGAVPDSTWGPPTTPPGV</sequence>
<evidence type="ECO:0000256" key="1">
    <source>
        <dbReference type="SAM" id="MobiDB-lite"/>
    </source>
</evidence>
<organism evidence="2 4">
    <name type="scientific">Kitasatospora herbaricolor</name>
    <dbReference type="NCBI Taxonomy" id="68217"/>
    <lineage>
        <taxon>Bacteria</taxon>
        <taxon>Bacillati</taxon>
        <taxon>Actinomycetota</taxon>
        <taxon>Actinomycetes</taxon>
        <taxon>Kitasatosporales</taxon>
        <taxon>Streptomycetaceae</taxon>
        <taxon>Kitasatospora</taxon>
    </lineage>
</organism>
<evidence type="ECO:0000313" key="4">
    <source>
        <dbReference type="Proteomes" id="UP001432014"/>
    </source>
</evidence>
<gene>
    <name evidence="2" type="ORF">OG469_00065</name>
    <name evidence="3" type="ORF">OG469_40955</name>
</gene>
<evidence type="ECO:0000313" key="3">
    <source>
        <dbReference type="EMBL" id="WUS61313.1"/>
    </source>
</evidence>
<feature type="region of interest" description="Disordered" evidence="1">
    <location>
        <begin position="1"/>
        <end position="43"/>
    </location>
</feature>
<evidence type="ECO:0000313" key="2">
    <source>
        <dbReference type="EMBL" id="WUS54033.1"/>
    </source>
</evidence>
<reference evidence="2 4" key="1">
    <citation type="submission" date="2022-10" db="EMBL/GenBank/DDBJ databases">
        <title>The complete genomes of actinobacterial strains from the NBC collection.</title>
        <authorList>
            <person name="Joergensen T.S."/>
            <person name="Alvarez Arevalo M."/>
            <person name="Sterndorff E.B."/>
            <person name="Faurdal D."/>
            <person name="Vuksanovic O."/>
            <person name="Mourched A.-S."/>
            <person name="Charusanti P."/>
            <person name="Shaw S."/>
            <person name="Blin K."/>
            <person name="Weber T."/>
        </authorList>
    </citation>
    <scope>NUCLEOTIDE SEQUENCE [LARGE SCALE GENOMIC DNA]</scope>
    <source>
        <strain evidence="2 4">NBC_01247</strain>
    </source>
</reference>
<proteinExistence type="predicted"/>
<dbReference type="EMBL" id="CP108482">
    <property type="protein sequence ID" value="WUS54033.1"/>
    <property type="molecule type" value="Genomic_DNA"/>
</dbReference>
<name>A0ABZ1VZP7_9ACTN</name>
<accession>A0ABZ1VZP7</accession>